<gene>
    <name evidence="3" type="ORF">TTRE_0000114401</name>
</gene>
<dbReference type="CDD" id="cd14944">
    <property type="entry name" value="TRAPPC6A_Trs33"/>
    <property type="match status" value="1"/>
</dbReference>
<dbReference type="SUPFAM" id="SSF111126">
    <property type="entry name" value="Ligand-binding domain in the NO signalling and Golgi transport"/>
    <property type="match status" value="1"/>
</dbReference>
<evidence type="ECO:0000313" key="4">
    <source>
        <dbReference type="Proteomes" id="UP000030665"/>
    </source>
</evidence>
<dbReference type="OrthoDB" id="941624at2759"/>
<dbReference type="InterPro" id="IPR024096">
    <property type="entry name" value="NO_sig/Golgi_transp_ligand-bd"/>
</dbReference>
<evidence type="ECO:0000256" key="2">
    <source>
        <dbReference type="ARBA" id="ARBA00006218"/>
    </source>
</evidence>
<accession>A0A077YXQ2</accession>
<organism evidence="3 4">
    <name type="scientific">Trichuris trichiura</name>
    <name type="common">Whipworm</name>
    <name type="synonym">Trichocephalus trichiurus</name>
    <dbReference type="NCBI Taxonomy" id="36087"/>
    <lineage>
        <taxon>Eukaryota</taxon>
        <taxon>Metazoa</taxon>
        <taxon>Ecdysozoa</taxon>
        <taxon>Nematoda</taxon>
        <taxon>Enoplea</taxon>
        <taxon>Dorylaimia</taxon>
        <taxon>Trichinellida</taxon>
        <taxon>Trichuridae</taxon>
        <taxon>Trichuris</taxon>
    </lineage>
</organism>
<dbReference type="InterPro" id="IPR007194">
    <property type="entry name" value="TRAPP_component"/>
</dbReference>
<proteinExistence type="inferred from homology"/>
<comment type="subcellular location">
    <subcellularLocation>
        <location evidence="1">Golgi apparatus</location>
        <location evidence="1">cis-Golgi network</location>
    </subcellularLocation>
</comment>
<protein>
    <submittedName>
        <fullName evidence="3">Trafficking protein particle complex subunit 6B</fullName>
    </submittedName>
</protein>
<dbReference type="Pfam" id="PF04051">
    <property type="entry name" value="TRAPP"/>
    <property type="match status" value="1"/>
</dbReference>
<dbReference type="GO" id="GO:0005802">
    <property type="term" value="C:trans-Golgi network"/>
    <property type="evidence" value="ECO:0007669"/>
    <property type="project" value="TreeGrafter"/>
</dbReference>
<dbReference type="GO" id="GO:0030008">
    <property type="term" value="C:TRAPP complex"/>
    <property type="evidence" value="ECO:0007669"/>
    <property type="project" value="TreeGrafter"/>
</dbReference>
<keyword evidence="4" id="KW-1185">Reference proteome</keyword>
<name>A0A077YXQ2_TRITR</name>
<reference evidence="3" key="1">
    <citation type="submission" date="2014-01" db="EMBL/GenBank/DDBJ databases">
        <authorList>
            <person name="Aslett M."/>
        </authorList>
    </citation>
    <scope>NUCLEOTIDE SEQUENCE</scope>
</reference>
<dbReference type="GO" id="GO:0005801">
    <property type="term" value="C:cis-Golgi network"/>
    <property type="evidence" value="ECO:0007669"/>
    <property type="project" value="TreeGrafter"/>
</dbReference>
<dbReference type="Proteomes" id="UP000030665">
    <property type="component" value="Unassembled WGS sequence"/>
</dbReference>
<comment type="similarity">
    <text evidence="2">Belongs to the TRAPP small subunits family. BET3 subfamily.</text>
</comment>
<dbReference type="EMBL" id="HG805833">
    <property type="protein sequence ID" value="CDW52882.1"/>
    <property type="molecule type" value="Genomic_DNA"/>
</dbReference>
<dbReference type="PANTHER" id="PTHR12817:SF0">
    <property type="entry name" value="GEO08327P1"/>
    <property type="match status" value="1"/>
</dbReference>
<sequence>MTDVDYPLQYLHIEIVSYFSNVAEASNNPGNVSFQPFQPLVIEKLESMGLRIGYALCERLTKEQPRMASELEIFKFICRDFWRSMFGKQVDSLKTNHQGIYVITDGGFKLMPPFSNTGEFRSEAPRYLALSRGIIKGALCNLGLSASVVTDIPEMPVIRFSVTLKDSG</sequence>
<dbReference type="GO" id="GO:0006888">
    <property type="term" value="P:endoplasmic reticulum to Golgi vesicle-mediated transport"/>
    <property type="evidence" value="ECO:0007669"/>
    <property type="project" value="TreeGrafter"/>
</dbReference>
<dbReference type="AlphaFoldDB" id="A0A077YXQ2"/>
<dbReference type="Gene3D" id="3.30.1380.20">
    <property type="entry name" value="Trafficking protein particle complex subunit 3"/>
    <property type="match status" value="1"/>
</dbReference>
<dbReference type="PANTHER" id="PTHR12817">
    <property type="entry name" value="TRAFFICKING PROTEIN PARTICLE COMPLEX SUBUNIT 6B"/>
    <property type="match status" value="1"/>
</dbReference>
<dbReference type="InterPro" id="IPR037992">
    <property type="entry name" value="TRAPPC6/Trs33"/>
</dbReference>
<evidence type="ECO:0000256" key="1">
    <source>
        <dbReference type="ARBA" id="ARBA00004222"/>
    </source>
</evidence>
<evidence type="ECO:0000313" key="3">
    <source>
        <dbReference type="EMBL" id="CDW52882.1"/>
    </source>
</evidence>
<dbReference type="STRING" id="36087.A0A077YXQ2"/>
<reference evidence="3" key="2">
    <citation type="submission" date="2014-03" db="EMBL/GenBank/DDBJ databases">
        <title>The whipworm genome and dual-species transcriptomics of an intimate host-pathogen interaction.</title>
        <authorList>
            <person name="Foth B.J."/>
            <person name="Tsai I.J."/>
            <person name="Reid A.J."/>
            <person name="Bancroft A.J."/>
            <person name="Nichol S."/>
            <person name="Tracey A."/>
            <person name="Holroyd N."/>
            <person name="Cotton J.A."/>
            <person name="Stanley E.J."/>
            <person name="Zarowiecki M."/>
            <person name="Liu J.Z."/>
            <person name="Huckvale T."/>
            <person name="Cooper P.J."/>
            <person name="Grencis R.K."/>
            <person name="Berriman M."/>
        </authorList>
    </citation>
    <scope>NUCLEOTIDE SEQUENCE [LARGE SCALE GENOMIC DNA]</scope>
</reference>